<evidence type="ECO:0000313" key="2">
    <source>
        <dbReference type="Proteomes" id="UP000623678"/>
    </source>
</evidence>
<organism evidence="1 2">
    <name type="scientific">Youxingia wuxianensis</name>
    <dbReference type="NCBI Taxonomy" id="2763678"/>
    <lineage>
        <taxon>Bacteria</taxon>
        <taxon>Bacillati</taxon>
        <taxon>Bacillota</taxon>
        <taxon>Clostridia</taxon>
        <taxon>Eubacteriales</taxon>
        <taxon>Oscillospiraceae</taxon>
        <taxon>Youxingia</taxon>
    </lineage>
</organism>
<dbReference type="RefSeq" id="WP_262395787.1">
    <property type="nucleotide sequence ID" value="NZ_JACRTD010000008.1"/>
</dbReference>
<dbReference type="Proteomes" id="UP000623678">
    <property type="component" value="Unassembled WGS sequence"/>
</dbReference>
<gene>
    <name evidence="1" type="ORF">H8705_10775</name>
</gene>
<name>A0A926II76_9FIRM</name>
<reference evidence="1" key="1">
    <citation type="submission" date="2020-08" db="EMBL/GenBank/DDBJ databases">
        <title>Genome public.</title>
        <authorList>
            <person name="Liu C."/>
            <person name="Sun Q."/>
        </authorList>
    </citation>
    <scope>NUCLEOTIDE SEQUENCE</scope>
    <source>
        <strain evidence="1">NSJ-64</strain>
    </source>
</reference>
<dbReference type="AlphaFoldDB" id="A0A926II76"/>
<evidence type="ECO:0000313" key="1">
    <source>
        <dbReference type="EMBL" id="MBC8586066.1"/>
    </source>
</evidence>
<accession>A0A926II76</accession>
<sequence>MELIDKAMLIKKLYSEKVKEVIGLVGIAWAESLLNTLPTVDAVSVVRCKDCARRNPSADLTDTVLCTWLHNLTMPKDGFCSYGERRVDNRKID</sequence>
<protein>
    <submittedName>
        <fullName evidence="1">Uncharacterized protein</fullName>
    </submittedName>
</protein>
<dbReference type="EMBL" id="JACRTD010000008">
    <property type="protein sequence ID" value="MBC8586066.1"/>
    <property type="molecule type" value="Genomic_DNA"/>
</dbReference>
<keyword evidence="2" id="KW-1185">Reference proteome</keyword>
<proteinExistence type="predicted"/>
<comment type="caution">
    <text evidence="1">The sequence shown here is derived from an EMBL/GenBank/DDBJ whole genome shotgun (WGS) entry which is preliminary data.</text>
</comment>